<proteinExistence type="inferred from homology"/>
<dbReference type="AlphaFoldDB" id="A0A6J4NDW2"/>
<protein>
    <recommendedName>
        <fullName evidence="9">ABC transmembrane type-1 domain-containing protein</fullName>
    </recommendedName>
</protein>
<reference evidence="10" key="1">
    <citation type="submission" date="2020-02" db="EMBL/GenBank/DDBJ databases">
        <authorList>
            <person name="Meier V. D."/>
        </authorList>
    </citation>
    <scope>NUCLEOTIDE SEQUENCE</scope>
    <source>
        <strain evidence="10">AVDCRST_MAG60</strain>
    </source>
</reference>
<evidence type="ECO:0000256" key="7">
    <source>
        <dbReference type="RuleBase" id="RU363032"/>
    </source>
</evidence>
<dbReference type="GO" id="GO:0055085">
    <property type="term" value="P:transmembrane transport"/>
    <property type="evidence" value="ECO:0007669"/>
    <property type="project" value="InterPro"/>
</dbReference>
<evidence type="ECO:0000256" key="6">
    <source>
        <dbReference type="ARBA" id="ARBA00023136"/>
    </source>
</evidence>
<feature type="transmembrane region" description="Helical" evidence="7">
    <location>
        <begin position="92"/>
        <end position="113"/>
    </location>
</feature>
<dbReference type="PROSITE" id="PS50928">
    <property type="entry name" value="ABC_TM1"/>
    <property type="match status" value="1"/>
</dbReference>
<keyword evidence="3" id="KW-1003">Cell membrane</keyword>
<feature type="transmembrane region" description="Helical" evidence="7">
    <location>
        <begin position="204"/>
        <end position="228"/>
    </location>
</feature>
<gene>
    <name evidence="10" type="ORF">AVDCRST_MAG60-816</name>
</gene>
<accession>A0A6J4NDW2</accession>
<evidence type="ECO:0000313" key="10">
    <source>
        <dbReference type="EMBL" id="CAA9380091.1"/>
    </source>
</evidence>
<sequence length="281" mass="29134">MTAIPTTVSTQAATQPQPRPPRAGDLRLRDLRLSTVLAPLAVGVLFLGGWQLAVDGLGIDPYIVPAPSAIWDQLVAARANIVDGMVVTGRNALIGMLLGGLVGVLGAVVSSMAKVVDQMAVPIVAALSVVPIVALAPVLYTMFGAAVDTGRIVIAALAVSIPVYLNALRGLRQVSDVHRELMSAYAATPTQVVRTVTLPTATPYVFTGLRIASSLAVISALIAEYFGGPVGGLGKAITSAAASSNYPLAWAYVTGSIVLGLAFYVVTLLVELWFARHAPRT</sequence>
<evidence type="ECO:0000256" key="2">
    <source>
        <dbReference type="ARBA" id="ARBA00022448"/>
    </source>
</evidence>
<feature type="transmembrane region" description="Helical" evidence="7">
    <location>
        <begin position="152"/>
        <end position="171"/>
    </location>
</feature>
<feature type="domain" description="ABC transmembrane type-1" evidence="9">
    <location>
        <begin position="81"/>
        <end position="270"/>
    </location>
</feature>
<keyword evidence="4 7" id="KW-0812">Transmembrane</keyword>
<feature type="transmembrane region" description="Helical" evidence="7">
    <location>
        <begin position="31"/>
        <end position="53"/>
    </location>
</feature>
<organism evidence="10">
    <name type="scientific">uncultured Nocardioides sp</name>
    <dbReference type="NCBI Taxonomy" id="198441"/>
    <lineage>
        <taxon>Bacteria</taxon>
        <taxon>Bacillati</taxon>
        <taxon>Actinomycetota</taxon>
        <taxon>Actinomycetes</taxon>
        <taxon>Propionibacteriales</taxon>
        <taxon>Nocardioidaceae</taxon>
        <taxon>Nocardioides</taxon>
        <taxon>environmental samples</taxon>
    </lineage>
</organism>
<dbReference type="EMBL" id="CADCUN010000088">
    <property type="protein sequence ID" value="CAA9380091.1"/>
    <property type="molecule type" value="Genomic_DNA"/>
</dbReference>
<comment type="subcellular location">
    <subcellularLocation>
        <location evidence="1 7">Cell membrane</location>
        <topology evidence="1 7">Multi-pass membrane protein</topology>
    </subcellularLocation>
</comment>
<evidence type="ECO:0000256" key="1">
    <source>
        <dbReference type="ARBA" id="ARBA00004651"/>
    </source>
</evidence>
<dbReference type="PANTHER" id="PTHR30151">
    <property type="entry name" value="ALKANE SULFONATE ABC TRANSPORTER-RELATED, MEMBRANE SUBUNIT"/>
    <property type="match status" value="1"/>
</dbReference>
<feature type="region of interest" description="Disordered" evidence="8">
    <location>
        <begin position="1"/>
        <end position="24"/>
    </location>
</feature>
<evidence type="ECO:0000259" key="9">
    <source>
        <dbReference type="PROSITE" id="PS50928"/>
    </source>
</evidence>
<keyword evidence="6 7" id="KW-0472">Membrane</keyword>
<evidence type="ECO:0000256" key="5">
    <source>
        <dbReference type="ARBA" id="ARBA00022989"/>
    </source>
</evidence>
<evidence type="ECO:0000256" key="4">
    <source>
        <dbReference type="ARBA" id="ARBA00022692"/>
    </source>
</evidence>
<dbReference type="SUPFAM" id="SSF161098">
    <property type="entry name" value="MetI-like"/>
    <property type="match status" value="1"/>
</dbReference>
<dbReference type="InterPro" id="IPR000515">
    <property type="entry name" value="MetI-like"/>
</dbReference>
<name>A0A6J4NDW2_9ACTN</name>
<dbReference type="InterPro" id="IPR035906">
    <property type="entry name" value="MetI-like_sf"/>
</dbReference>
<dbReference type="PANTHER" id="PTHR30151:SF20">
    <property type="entry name" value="ABC TRANSPORTER PERMEASE PROTEIN HI_0355-RELATED"/>
    <property type="match status" value="1"/>
</dbReference>
<keyword evidence="5 7" id="KW-1133">Transmembrane helix</keyword>
<dbReference type="Pfam" id="PF00528">
    <property type="entry name" value="BPD_transp_1"/>
    <property type="match status" value="1"/>
</dbReference>
<evidence type="ECO:0000256" key="8">
    <source>
        <dbReference type="SAM" id="MobiDB-lite"/>
    </source>
</evidence>
<feature type="transmembrane region" description="Helical" evidence="7">
    <location>
        <begin position="248"/>
        <end position="274"/>
    </location>
</feature>
<keyword evidence="2 7" id="KW-0813">Transport</keyword>
<dbReference type="GO" id="GO:0005886">
    <property type="term" value="C:plasma membrane"/>
    <property type="evidence" value="ECO:0007669"/>
    <property type="project" value="UniProtKB-SubCell"/>
</dbReference>
<feature type="transmembrane region" description="Helical" evidence="7">
    <location>
        <begin position="120"/>
        <end position="140"/>
    </location>
</feature>
<dbReference type="Gene3D" id="1.10.3720.10">
    <property type="entry name" value="MetI-like"/>
    <property type="match status" value="1"/>
</dbReference>
<comment type="similarity">
    <text evidence="7">Belongs to the binding-protein-dependent transport system permease family.</text>
</comment>
<evidence type="ECO:0000256" key="3">
    <source>
        <dbReference type="ARBA" id="ARBA00022475"/>
    </source>
</evidence>